<dbReference type="EMBL" id="AGSI01000012">
    <property type="protein sequence ID" value="EIE21356.1"/>
    <property type="molecule type" value="Genomic_DNA"/>
</dbReference>
<feature type="compositionally biased region" description="Basic residues" evidence="1">
    <location>
        <begin position="1"/>
        <end position="29"/>
    </location>
</feature>
<evidence type="ECO:0000313" key="2">
    <source>
        <dbReference type="EMBL" id="EIE21356.1"/>
    </source>
</evidence>
<dbReference type="eggNOG" id="KOG3089">
    <property type="taxonomic scope" value="Eukaryota"/>
</dbReference>
<dbReference type="OrthoDB" id="512269at2759"/>
<feature type="compositionally biased region" description="Low complexity" evidence="1">
    <location>
        <begin position="80"/>
        <end position="90"/>
    </location>
</feature>
<dbReference type="AlphaFoldDB" id="I0YSI7"/>
<name>I0YSI7_COCSC</name>
<dbReference type="GeneID" id="17039340"/>
<reference evidence="2 3" key="1">
    <citation type="journal article" date="2012" name="Genome Biol.">
        <title>The genome of the polar eukaryotic microalga coccomyxa subellipsoidea reveals traits of cold adaptation.</title>
        <authorList>
            <person name="Blanc G."/>
            <person name="Agarkova I."/>
            <person name="Grimwood J."/>
            <person name="Kuo A."/>
            <person name="Brueggeman A."/>
            <person name="Dunigan D."/>
            <person name="Gurnon J."/>
            <person name="Ladunga I."/>
            <person name="Lindquist E."/>
            <person name="Lucas S."/>
            <person name="Pangilinan J."/>
            <person name="Proschold T."/>
            <person name="Salamov A."/>
            <person name="Schmutz J."/>
            <person name="Weeks D."/>
            <person name="Yamada T."/>
            <person name="Claverie J.M."/>
            <person name="Grigoriev I."/>
            <person name="Van Etten J."/>
            <person name="Lomsadze A."/>
            <person name="Borodovsky M."/>
        </authorList>
    </citation>
    <scope>NUCLEOTIDE SEQUENCE [LARGE SCALE GENOMIC DNA]</scope>
    <source>
        <strain evidence="2 3">C-169</strain>
    </source>
</reference>
<dbReference type="STRING" id="574566.I0YSI7"/>
<dbReference type="PANTHER" id="PTHR24030">
    <property type="entry name" value="PROTEIN CMSS1"/>
    <property type="match status" value="1"/>
</dbReference>
<gene>
    <name evidence="2" type="ORF">COCSUDRAFT_56575</name>
</gene>
<feature type="compositionally biased region" description="Basic and acidic residues" evidence="1">
    <location>
        <begin position="105"/>
        <end position="117"/>
    </location>
</feature>
<dbReference type="PANTHER" id="PTHR24030:SF0">
    <property type="entry name" value="PROTEIN CMSS1"/>
    <property type="match status" value="1"/>
</dbReference>
<feature type="region of interest" description="Disordered" evidence="1">
    <location>
        <begin position="1"/>
        <end position="55"/>
    </location>
</feature>
<evidence type="ECO:0000313" key="3">
    <source>
        <dbReference type="Proteomes" id="UP000007264"/>
    </source>
</evidence>
<dbReference type="Proteomes" id="UP000007264">
    <property type="component" value="Unassembled WGS sequence"/>
</dbReference>
<dbReference type="GO" id="GO:0030686">
    <property type="term" value="C:90S preribosome"/>
    <property type="evidence" value="ECO:0007669"/>
    <property type="project" value="TreeGrafter"/>
</dbReference>
<feature type="compositionally biased region" description="Basic residues" evidence="1">
    <location>
        <begin position="126"/>
        <end position="135"/>
    </location>
</feature>
<comment type="caution">
    <text evidence="2">The sequence shown here is derived from an EMBL/GenBank/DDBJ whole genome shotgun (WGS) entry which is preliminary data.</text>
</comment>
<dbReference type="GO" id="GO:0005634">
    <property type="term" value="C:nucleus"/>
    <property type="evidence" value="ECO:0007669"/>
    <property type="project" value="TreeGrafter"/>
</dbReference>
<proteinExistence type="predicted"/>
<accession>I0YSI7</accession>
<keyword evidence="3" id="KW-1185">Reference proteome</keyword>
<organism evidence="2 3">
    <name type="scientific">Coccomyxa subellipsoidea (strain C-169)</name>
    <name type="common">Green microalga</name>
    <dbReference type="NCBI Taxonomy" id="574566"/>
    <lineage>
        <taxon>Eukaryota</taxon>
        <taxon>Viridiplantae</taxon>
        <taxon>Chlorophyta</taxon>
        <taxon>core chlorophytes</taxon>
        <taxon>Trebouxiophyceae</taxon>
        <taxon>Trebouxiophyceae incertae sedis</taxon>
        <taxon>Coccomyxaceae</taxon>
        <taxon>Coccomyxa</taxon>
        <taxon>Coccomyxa subellipsoidea</taxon>
    </lineage>
</organism>
<feature type="region of interest" description="Disordered" evidence="1">
    <location>
        <begin position="73"/>
        <end position="140"/>
    </location>
</feature>
<dbReference type="RefSeq" id="XP_005645900.1">
    <property type="nucleotide sequence ID" value="XM_005645843.1"/>
</dbReference>
<evidence type="ECO:0000256" key="1">
    <source>
        <dbReference type="SAM" id="MobiDB-lite"/>
    </source>
</evidence>
<dbReference type="Pfam" id="PF14617">
    <property type="entry name" value="CMS1"/>
    <property type="match status" value="1"/>
</dbReference>
<dbReference type="InterPro" id="IPR032704">
    <property type="entry name" value="Cms1"/>
</dbReference>
<dbReference type="KEGG" id="csl:COCSUDRAFT_56575"/>
<protein>
    <submittedName>
        <fullName evidence="2">Uncharacterized protein</fullName>
    </submittedName>
</protein>
<sequence length="349" mass="36941">MARNLPQKKTKYKNPHKQAAGKKHVRKPKQRNEAPILGDDDDFGDFTAPDTVDDGAAFSGRVQLDDEDAFEMAAGNVDTQQAAAGSADQAKAPKKTSKKRKQPGKKGDAAADGDKAAAVDGDTVPPKKKKKKVKRQPAAEFEAQRAVAADIAGRHPAEQAAWLQDSWRACSGASALETEALSEAAVVALPAEGSFEERLKAAAGEAALQLTARGLPHGSPAAILVSSAAMGAVGLIKMLPGLNKECRIAKLFAKHFKVAEQQKLLEGATVGVASGTPNRLCKLADLGALKTDHLQLLVVDVHLDAKQRTILDIPETRGDFWDFFAKHVAPGTAAGRTKVVLIDGEKLMS</sequence>
<feature type="compositionally biased region" description="Basic residues" evidence="1">
    <location>
        <begin position="92"/>
        <end position="104"/>
    </location>
</feature>